<dbReference type="AlphaFoldDB" id="A0A4Z2GQH8"/>
<sequence length="72" mass="8247">MKVPLSSLRRRMMLFTGSSFRPDVSNSRFRSSVPFRSARTNGPLKELQLGICRTRVHSEGQPASRLHSRMSR</sequence>
<protein>
    <submittedName>
        <fullName evidence="1">Uncharacterized protein</fullName>
    </submittedName>
</protein>
<dbReference type="Proteomes" id="UP000314294">
    <property type="component" value="Unassembled WGS sequence"/>
</dbReference>
<dbReference type="EMBL" id="SRLO01000450">
    <property type="protein sequence ID" value="TNN55629.1"/>
    <property type="molecule type" value="Genomic_DNA"/>
</dbReference>
<reference evidence="1 2" key="1">
    <citation type="submission" date="2019-03" db="EMBL/GenBank/DDBJ databases">
        <title>First draft genome of Liparis tanakae, snailfish: a comprehensive survey of snailfish specific genes.</title>
        <authorList>
            <person name="Kim W."/>
            <person name="Song I."/>
            <person name="Jeong J.-H."/>
            <person name="Kim D."/>
            <person name="Kim S."/>
            <person name="Ryu S."/>
            <person name="Song J.Y."/>
            <person name="Lee S.K."/>
        </authorList>
    </citation>
    <scope>NUCLEOTIDE SEQUENCE [LARGE SCALE GENOMIC DNA]</scope>
    <source>
        <tissue evidence="1">Muscle</tissue>
    </source>
</reference>
<gene>
    <name evidence="1" type="ORF">EYF80_034145</name>
</gene>
<name>A0A4Z2GQH8_9TELE</name>
<evidence type="ECO:0000313" key="1">
    <source>
        <dbReference type="EMBL" id="TNN55629.1"/>
    </source>
</evidence>
<keyword evidence="2" id="KW-1185">Reference proteome</keyword>
<accession>A0A4Z2GQH8</accession>
<comment type="caution">
    <text evidence="1">The sequence shown here is derived from an EMBL/GenBank/DDBJ whole genome shotgun (WGS) entry which is preliminary data.</text>
</comment>
<evidence type="ECO:0000313" key="2">
    <source>
        <dbReference type="Proteomes" id="UP000314294"/>
    </source>
</evidence>
<proteinExistence type="predicted"/>
<organism evidence="1 2">
    <name type="scientific">Liparis tanakae</name>
    <name type="common">Tanaka's snailfish</name>
    <dbReference type="NCBI Taxonomy" id="230148"/>
    <lineage>
        <taxon>Eukaryota</taxon>
        <taxon>Metazoa</taxon>
        <taxon>Chordata</taxon>
        <taxon>Craniata</taxon>
        <taxon>Vertebrata</taxon>
        <taxon>Euteleostomi</taxon>
        <taxon>Actinopterygii</taxon>
        <taxon>Neopterygii</taxon>
        <taxon>Teleostei</taxon>
        <taxon>Neoteleostei</taxon>
        <taxon>Acanthomorphata</taxon>
        <taxon>Eupercaria</taxon>
        <taxon>Perciformes</taxon>
        <taxon>Cottioidei</taxon>
        <taxon>Cottales</taxon>
        <taxon>Liparidae</taxon>
        <taxon>Liparis</taxon>
    </lineage>
</organism>